<reference evidence="1 2" key="1">
    <citation type="submission" date="2018-06" db="EMBL/GenBank/DDBJ databases">
        <title>Genomic Encyclopedia of Type Strains, Phase III (KMG-III): the genomes of soil and plant-associated and newly described type strains.</title>
        <authorList>
            <person name="Whitman W."/>
        </authorList>
    </citation>
    <scope>NUCLEOTIDE SEQUENCE [LARGE SCALE GENOMIC DNA]</scope>
    <source>
        <strain evidence="1 2">LMG 23644</strain>
    </source>
</reference>
<dbReference type="AlphaFoldDB" id="A0A329BLZ1"/>
<comment type="caution">
    <text evidence="1">The sequence shown here is derived from an EMBL/GenBank/DDBJ whole genome shotgun (WGS) entry which is preliminary data.</text>
</comment>
<evidence type="ECO:0000313" key="1">
    <source>
        <dbReference type="EMBL" id="RAS22900.1"/>
    </source>
</evidence>
<dbReference type="RefSeq" id="WP_167444616.1">
    <property type="nucleotide sequence ID" value="NZ_CADFFP010000024.1"/>
</dbReference>
<proteinExistence type="predicted"/>
<evidence type="ECO:0000313" key="2">
    <source>
        <dbReference type="Proteomes" id="UP000248918"/>
    </source>
</evidence>
<gene>
    <name evidence="1" type="ORF">BX591_122105</name>
</gene>
<accession>A0A329BLZ1</accession>
<organism evidence="1 2">
    <name type="scientific">Paraburkholderia bryophila</name>
    <dbReference type="NCBI Taxonomy" id="420952"/>
    <lineage>
        <taxon>Bacteria</taxon>
        <taxon>Pseudomonadati</taxon>
        <taxon>Pseudomonadota</taxon>
        <taxon>Betaproteobacteria</taxon>
        <taxon>Burkholderiales</taxon>
        <taxon>Burkholderiaceae</taxon>
        <taxon>Paraburkholderia</taxon>
    </lineage>
</organism>
<dbReference type="Proteomes" id="UP000248918">
    <property type="component" value="Unassembled WGS sequence"/>
</dbReference>
<sequence length="46" mass="4705">MSSSNPQQDPTLNAQSADAAISTFAASVQSIRTVALSLLVDRALSA</sequence>
<name>A0A329BLZ1_9BURK</name>
<dbReference type="EMBL" id="QLTK01000022">
    <property type="protein sequence ID" value="RAS22900.1"/>
    <property type="molecule type" value="Genomic_DNA"/>
</dbReference>
<protein>
    <submittedName>
        <fullName evidence="1">Uncharacterized protein</fullName>
    </submittedName>
</protein>